<organism evidence="5 6">
    <name type="scientific">Danionella cerebrum</name>
    <dbReference type="NCBI Taxonomy" id="2873325"/>
    <lineage>
        <taxon>Eukaryota</taxon>
        <taxon>Metazoa</taxon>
        <taxon>Chordata</taxon>
        <taxon>Craniata</taxon>
        <taxon>Vertebrata</taxon>
        <taxon>Euteleostomi</taxon>
        <taxon>Actinopterygii</taxon>
        <taxon>Neopterygii</taxon>
        <taxon>Teleostei</taxon>
        <taxon>Ostariophysi</taxon>
        <taxon>Cypriniformes</taxon>
        <taxon>Danionidae</taxon>
        <taxon>Danioninae</taxon>
        <taxon>Danionella</taxon>
    </lineage>
</organism>
<evidence type="ECO:0000313" key="5">
    <source>
        <dbReference type="EMBL" id="TRY58207.1"/>
    </source>
</evidence>
<dbReference type="InterPro" id="IPR020422">
    <property type="entry name" value="TYR_PHOSPHATASE_DUAL_dom"/>
</dbReference>
<name>A0A553MYG9_9TELE</name>
<keyword evidence="6" id="KW-1185">Reference proteome</keyword>
<dbReference type="OrthoDB" id="8856824at2759"/>
<evidence type="ECO:0000256" key="1">
    <source>
        <dbReference type="ARBA" id="ARBA00008601"/>
    </source>
</evidence>
<feature type="active site" description="Phosphocysteine intermediate" evidence="2">
    <location>
        <position position="92"/>
    </location>
</feature>
<dbReference type="InterPro" id="IPR000387">
    <property type="entry name" value="Tyr_Pase_dom"/>
</dbReference>
<dbReference type="Pfam" id="PF00782">
    <property type="entry name" value="DSPc"/>
    <property type="match status" value="1"/>
</dbReference>
<dbReference type="PANTHER" id="PTHR45682:SF3">
    <property type="entry name" value="DUAL SPECIFICITY PROTEIN PHOSPHATASE"/>
    <property type="match status" value="1"/>
</dbReference>
<dbReference type="STRING" id="623744.A0A553MYG9"/>
<dbReference type="InterPro" id="IPR029021">
    <property type="entry name" value="Prot-tyrosine_phosphatase-like"/>
</dbReference>
<comment type="similarity">
    <text evidence="1">Belongs to the protein-tyrosine phosphatase family. Non-receptor class dual specificity subfamily.</text>
</comment>
<feature type="domain" description="Tyrosine specific protein phosphatases" evidence="4">
    <location>
        <begin position="68"/>
        <end position="126"/>
    </location>
</feature>
<dbReference type="GO" id="GO:0043409">
    <property type="term" value="P:negative regulation of MAPK cascade"/>
    <property type="evidence" value="ECO:0007669"/>
    <property type="project" value="TreeGrafter"/>
</dbReference>
<evidence type="ECO:0000256" key="2">
    <source>
        <dbReference type="PIRSR" id="PIRSR620405-1"/>
    </source>
</evidence>
<dbReference type="SMART" id="SM00195">
    <property type="entry name" value="DSPc"/>
    <property type="match status" value="1"/>
</dbReference>
<gene>
    <name evidence="5" type="ORF">DNTS_008552</name>
</gene>
<dbReference type="Gene3D" id="3.90.190.10">
    <property type="entry name" value="Protein tyrosine phosphatase superfamily"/>
    <property type="match status" value="1"/>
</dbReference>
<dbReference type="AlphaFoldDB" id="A0A553MYG9"/>
<dbReference type="Proteomes" id="UP000316079">
    <property type="component" value="Unassembled WGS sequence"/>
</dbReference>
<dbReference type="GO" id="GO:0033549">
    <property type="term" value="F:MAP kinase phosphatase activity"/>
    <property type="evidence" value="ECO:0007669"/>
    <property type="project" value="TreeGrafter"/>
</dbReference>
<feature type="non-terminal residue" evidence="5">
    <location>
        <position position="1"/>
    </location>
</feature>
<proteinExistence type="inferred from homology"/>
<dbReference type="GO" id="GO:0005737">
    <property type="term" value="C:cytoplasm"/>
    <property type="evidence" value="ECO:0007669"/>
    <property type="project" value="TreeGrafter"/>
</dbReference>
<dbReference type="PROSITE" id="PS50056">
    <property type="entry name" value="TYR_PHOSPHATASE_2"/>
    <property type="match status" value="1"/>
</dbReference>
<protein>
    <recommendedName>
        <fullName evidence="7">Protein-serine/threonine phosphatase</fullName>
    </recommendedName>
</protein>
<feature type="domain" description="Tyrosine-protein phosphatase" evidence="3">
    <location>
        <begin position="1"/>
        <end position="147"/>
    </location>
</feature>
<dbReference type="PROSITE" id="PS50054">
    <property type="entry name" value="TYR_PHOSPHATASE_DUAL"/>
    <property type="match status" value="1"/>
</dbReference>
<dbReference type="SUPFAM" id="SSF52799">
    <property type="entry name" value="(Phosphotyrosine protein) phosphatases II"/>
    <property type="match status" value="1"/>
</dbReference>
<evidence type="ECO:0000259" key="3">
    <source>
        <dbReference type="PROSITE" id="PS50054"/>
    </source>
</evidence>
<dbReference type="InterPro" id="IPR020405">
    <property type="entry name" value="Atypical_DUSP_subfamA"/>
</dbReference>
<evidence type="ECO:0000259" key="4">
    <source>
        <dbReference type="PROSITE" id="PS50056"/>
    </source>
</evidence>
<dbReference type="EMBL" id="SRMA01027201">
    <property type="protein sequence ID" value="TRY58207.1"/>
    <property type="molecule type" value="Genomic_DNA"/>
</dbReference>
<evidence type="ECO:0008006" key="7">
    <source>
        <dbReference type="Google" id="ProtNLM"/>
    </source>
</evidence>
<sequence>ETARDQEKLQEMGITHVLNAAAPCDPLLETSEPTEQEDLFPAWSRFYANMKITYCALPATCHQFNMIRYFMPAARFMANALREPENKLLIHCRDGVNQSPTLFLAYLVMYCNMCLEEAVDHLVRVRHIQPLTDFLFQLAFLESKPSTCQEQMDF</sequence>
<accession>A0A553MYG9</accession>
<comment type="caution">
    <text evidence="5">The sequence shown here is derived from an EMBL/GenBank/DDBJ whole genome shotgun (WGS) entry which is preliminary data.</text>
</comment>
<reference evidence="5 6" key="1">
    <citation type="journal article" date="2019" name="Sci. Data">
        <title>Hybrid genome assembly and annotation of Danionella translucida.</title>
        <authorList>
            <person name="Kadobianskyi M."/>
            <person name="Schulze L."/>
            <person name="Schuelke M."/>
            <person name="Judkewitz B."/>
        </authorList>
    </citation>
    <scope>NUCLEOTIDE SEQUENCE [LARGE SCALE GENOMIC DNA]</scope>
    <source>
        <strain evidence="5 6">Bolton</strain>
    </source>
</reference>
<dbReference type="InterPro" id="IPR000340">
    <property type="entry name" value="Dual-sp_phosphatase_cat-dom"/>
</dbReference>
<evidence type="ECO:0000313" key="6">
    <source>
        <dbReference type="Proteomes" id="UP000316079"/>
    </source>
</evidence>
<dbReference type="PANTHER" id="PTHR45682">
    <property type="entry name" value="AGAP008228-PA"/>
    <property type="match status" value="1"/>
</dbReference>
<dbReference type="GO" id="GO:0008138">
    <property type="term" value="F:protein tyrosine/serine/threonine phosphatase activity"/>
    <property type="evidence" value="ECO:0007669"/>
    <property type="project" value="InterPro"/>
</dbReference>